<evidence type="ECO:0000256" key="2">
    <source>
        <dbReference type="ARBA" id="ARBA00022741"/>
    </source>
</evidence>
<dbReference type="GO" id="GO:0042352">
    <property type="term" value="P:GDP-L-fucose salvage"/>
    <property type="evidence" value="ECO:0007669"/>
    <property type="project" value="TreeGrafter"/>
</dbReference>
<proteinExistence type="predicted"/>
<gene>
    <name evidence="5" type="ORF">OPV22_002215</name>
</gene>
<evidence type="ECO:0000259" key="4">
    <source>
        <dbReference type="Pfam" id="PF07959"/>
    </source>
</evidence>
<comment type="caution">
    <text evidence="5">The sequence shown here is derived from an EMBL/GenBank/DDBJ whole genome shotgun (WGS) entry which is preliminary data.</text>
</comment>
<protein>
    <recommendedName>
        <fullName evidence="4">GDP-fucose pyrophosphorylase domain-containing protein</fullName>
    </recommendedName>
</protein>
<evidence type="ECO:0000313" key="6">
    <source>
        <dbReference type="Proteomes" id="UP001222027"/>
    </source>
</evidence>
<dbReference type="EMBL" id="JAQQAF010000001">
    <property type="protein sequence ID" value="KAJ8511781.1"/>
    <property type="molecule type" value="Genomic_DNA"/>
</dbReference>
<evidence type="ECO:0000313" key="5">
    <source>
        <dbReference type="EMBL" id="KAJ8511781.1"/>
    </source>
</evidence>
<dbReference type="InterPro" id="IPR052203">
    <property type="entry name" value="GHMP_Kinase-Related"/>
</dbReference>
<dbReference type="GO" id="GO:0050201">
    <property type="term" value="F:fucokinase activity"/>
    <property type="evidence" value="ECO:0007669"/>
    <property type="project" value="TreeGrafter"/>
</dbReference>
<keyword evidence="6" id="KW-1185">Reference proteome</keyword>
<accession>A0AAV8RXC9</accession>
<dbReference type="AlphaFoldDB" id="A0AAV8RXC9"/>
<dbReference type="Pfam" id="PF07959">
    <property type="entry name" value="Fucose_pyrophosphorylase"/>
    <property type="match status" value="1"/>
</dbReference>
<dbReference type="PANTHER" id="PTHR32463:SF0">
    <property type="entry name" value="L-FUCOSE KINASE"/>
    <property type="match status" value="1"/>
</dbReference>
<dbReference type="InterPro" id="IPR012887">
    <property type="entry name" value="GDP_fucose_pyrophosphorylase"/>
</dbReference>
<sequence length="142" mass="15244">MGKVFLPLPYLAADNPDGPVPLFFDRILAISSSARQAFKNKGGILIMTRDFLPCFDGSTMILPDDSGCIITGPITLDIAANHGVVVASSDGITNDDYSICLVENLLQKPTLTELTEGHAILHDRRTLLDTGIINSSKRQGMG</sequence>
<dbReference type="GO" id="GO:0000166">
    <property type="term" value="F:nucleotide binding"/>
    <property type="evidence" value="ECO:0007669"/>
    <property type="project" value="UniProtKB-KW"/>
</dbReference>
<feature type="domain" description="GDP-fucose pyrophosphorylase" evidence="4">
    <location>
        <begin position="1"/>
        <end position="134"/>
    </location>
</feature>
<keyword evidence="3" id="KW-0418">Kinase</keyword>
<evidence type="ECO:0000256" key="1">
    <source>
        <dbReference type="ARBA" id="ARBA00022679"/>
    </source>
</evidence>
<dbReference type="Proteomes" id="UP001222027">
    <property type="component" value="Unassembled WGS sequence"/>
</dbReference>
<keyword evidence="2" id="KW-0547">Nucleotide-binding</keyword>
<evidence type="ECO:0000256" key="3">
    <source>
        <dbReference type="ARBA" id="ARBA00022777"/>
    </source>
</evidence>
<dbReference type="PANTHER" id="PTHR32463">
    <property type="entry name" value="L-FUCOSE KINASE"/>
    <property type="match status" value="1"/>
</dbReference>
<name>A0AAV8RXC9_ENSVE</name>
<keyword evidence="1" id="KW-0808">Transferase</keyword>
<reference evidence="5 6" key="1">
    <citation type="submission" date="2022-12" db="EMBL/GenBank/DDBJ databases">
        <title>Chromosome-scale assembly of the Ensete ventricosum genome.</title>
        <authorList>
            <person name="Dussert Y."/>
            <person name="Stocks J."/>
            <person name="Wendawek A."/>
            <person name="Woldeyes F."/>
            <person name="Nichols R.A."/>
            <person name="Borrell J.S."/>
        </authorList>
    </citation>
    <scope>NUCLEOTIDE SEQUENCE [LARGE SCALE GENOMIC DNA]</scope>
    <source>
        <strain evidence="6">cv. Maze</strain>
        <tissue evidence="5">Seeds</tissue>
    </source>
</reference>
<organism evidence="5 6">
    <name type="scientific">Ensete ventricosum</name>
    <name type="common">Abyssinian banana</name>
    <name type="synonym">Musa ensete</name>
    <dbReference type="NCBI Taxonomy" id="4639"/>
    <lineage>
        <taxon>Eukaryota</taxon>
        <taxon>Viridiplantae</taxon>
        <taxon>Streptophyta</taxon>
        <taxon>Embryophyta</taxon>
        <taxon>Tracheophyta</taxon>
        <taxon>Spermatophyta</taxon>
        <taxon>Magnoliopsida</taxon>
        <taxon>Liliopsida</taxon>
        <taxon>Zingiberales</taxon>
        <taxon>Musaceae</taxon>
        <taxon>Ensete</taxon>
    </lineage>
</organism>